<dbReference type="PANTHER" id="PTHR11604:SF0">
    <property type="entry name" value="PROFILIN"/>
    <property type="match status" value="1"/>
</dbReference>
<dbReference type="STRING" id="7574.A0A1S3IK78"/>
<dbReference type="GO" id="GO:0005938">
    <property type="term" value="C:cell cortex"/>
    <property type="evidence" value="ECO:0007669"/>
    <property type="project" value="TreeGrafter"/>
</dbReference>
<dbReference type="RefSeq" id="XP_013397924.1">
    <property type="nucleotide sequence ID" value="XM_013542470.1"/>
</dbReference>
<evidence type="ECO:0000256" key="3">
    <source>
        <dbReference type="ARBA" id="ARBA00011583"/>
    </source>
</evidence>
<accession>A0A1S3IK78</accession>
<dbReference type="Proteomes" id="UP000085678">
    <property type="component" value="Unplaced"/>
</dbReference>
<proteinExistence type="inferred from homology"/>
<evidence type="ECO:0000256" key="2">
    <source>
        <dbReference type="ARBA" id="ARBA00010058"/>
    </source>
</evidence>
<keyword evidence="6" id="KW-0206">Cytoskeleton</keyword>
<dbReference type="Gene3D" id="3.30.450.30">
    <property type="entry name" value="Dynein light chain 2a, cytoplasmic"/>
    <property type="match status" value="1"/>
</dbReference>
<comment type="subunit">
    <text evidence="3">Occurs in many kinds of cells as a complex with monomeric actin in a 1:1 ratio.</text>
</comment>
<sequence length="132" mass="14105">MPSASGTNTWQDYVEITVQTGHVGKFAVHGLLGDKWASSLGFQVTKAEIASLVRAFIDPSQLHKYGIKLNGVTYVTLKVDKDLILGKKGSTGCAISKCKQCVAIGVYDEGMHPGGCTSIIMKLGDYLREAGI</sequence>
<organism evidence="8 9">
    <name type="scientific">Lingula anatina</name>
    <name type="common">Brachiopod</name>
    <name type="synonym">Lingula unguis</name>
    <dbReference type="NCBI Taxonomy" id="7574"/>
    <lineage>
        <taxon>Eukaryota</taxon>
        <taxon>Metazoa</taxon>
        <taxon>Spiralia</taxon>
        <taxon>Lophotrochozoa</taxon>
        <taxon>Brachiopoda</taxon>
        <taxon>Linguliformea</taxon>
        <taxon>Lingulata</taxon>
        <taxon>Lingulida</taxon>
        <taxon>Linguloidea</taxon>
        <taxon>Lingulidae</taxon>
        <taxon>Lingula</taxon>
    </lineage>
</organism>
<dbReference type="PANTHER" id="PTHR11604">
    <property type="entry name" value="PROFILIN"/>
    <property type="match status" value="1"/>
</dbReference>
<evidence type="ECO:0000313" key="9">
    <source>
        <dbReference type="RefSeq" id="XP_013397924.1"/>
    </source>
</evidence>
<evidence type="ECO:0000256" key="4">
    <source>
        <dbReference type="ARBA" id="ARBA00022490"/>
    </source>
</evidence>
<dbReference type="InterPro" id="IPR048278">
    <property type="entry name" value="PFN"/>
</dbReference>
<dbReference type="GO" id="GO:0003785">
    <property type="term" value="F:actin monomer binding"/>
    <property type="evidence" value="ECO:0007669"/>
    <property type="project" value="TreeGrafter"/>
</dbReference>
<dbReference type="OMA" id="GLQPEMC"/>
<keyword evidence="8" id="KW-1185">Reference proteome</keyword>
<dbReference type="SMART" id="SM00392">
    <property type="entry name" value="PROF"/>
    <property type="match status" value="1"/>
</dbReference>
<dbReference type="InterPro" id="IPR036140">
    <property type="entry name" value="PFN_sf"/>
</dbReference>
<evidence type="ECO:0000256" key="7">
    <source>
        <dbReference type="RuleBase" id="RU003909"/>
    </source>
</evidence>
<name>A0A1S3IK78_LINAN</name>
<dbReference type="OrthoDB" id="421374at2759"/>
<comment type="subcellular location">
    <subcellularLocation>
        <location evidence="1">Cytoplasm</location>
        <location evidence="1">Cytoskeleton</location>
    </subcellularLocation>
</comment>
<dbReference type="GO" id="GO:0005856">
    <property type="term" value="C:cytoskeleton"/>
    <property type="evidence" value="ECO:0007669"/>
    <property type="project" value="UniProtKB-SubCell"/>
</dbReference>
<dbReference type="AlphaFoldDB" id="A0A1S3IK78"/>
<dbReference type="GeneID" id="106164525"/>
<evidence type="ECO:0000256" key="1">
    <source>
        <dbReference type="ARBA" id="ARBA00004245"/>
    </source>
</evidence>
<dbReference type="InParanoid" id="A0A1S3IK78"/>
<dbReference type="Pfam" id="PF00235">
    <property type="entry name" value="Profilin"/>
    <property type="match status" value="1"/>
</dbReference>
<keyword evidence="5 7" id="KW-0009">Actin-binding</keyword>
<dbReference type="PRINTS" id="PR01640">
    <property type="entry name" value="PROFILINPLNT"/>
</dbReference>
<dbReference type="FunCoup" id="A0A1S3IK78">
    <property type="interactions" value="407"/>
</dbReference>
<dbReference type="SUPFAM" id="SSF55770">
    <property type="entry name" value="Profilin (actin-binding protein)"/>
    <property type="match status" value="1"/>
</dbReference>
<dbReference type="KEGG" id="lak:106164525"/>
<evidence type="ECO:0000313" key="8">
    <source>
        <dbReference type="Proteomes" id="UP000085678"/>
    </source>
</evidence>
<reference evidence="9" key="1">
    <citation type="submission" date="2025-08" db="UniProtKB">
        <authorList>
            <consortium name="RefSeq"/>
        </authorList>
    </citation>
    <scope>IDENTIFICATION</scope>
    <source>
        <tissue evidence="9">Gonads</tissue>
    </source>
</reference>
<protein>
    <recommendedName>
        <fullName evidence="7">Profilin</fullName>
    </recommendedName>
</protein>
<evidence type="ECO:0000256" key="5">
    <source>
        <dbReference type="ARBA" id="ARBA00023203"/>
    </source>
</evidence>
<dbReference type="InterPro" id="IPR005455">
    <property type="entry name" value="PFN_euk"/>
</dbReference>
<keyword evidence="4" id="KW-0963">Cytoplasm</keyword>
<comment type="similarity">
    <text evidence="2 7">Belongs to the profilin family.</text>
</comment>
<gene>
    <name evidence="9" type="primary">LOC106164525</name>
</gene>
<dbReference type="CDD" id="cd00148">
    <property type="entry name" value="PROF"/>
    <property type="match status" value="1"/>
</dbReference>
<evidence type="ECO:0000256" key="6">
    <source>
        <dbReference type="ARBA" id="ARBA00023212"/>
    </source>
</evidence>
<dbReference type="PRINTS" id="PR00392">
    <property type="entry name" value="PROFILIN"/>
</dbReference>